<evidence type="ECO:0000313" key="2">
    <source>
        <dbReference type="Proteomes" id="UP000289718"/>
    </source>
</evidence>
<proteinExistence type="predicted"/>
<dbReference type="RefSeq" id="WP_129060441.1">
    <property type="nucleotide sequence ID" value="NZ_NXIE01000001.1"/>
</dbReference>
<dbReference type="AlphaFoldDB" id="A0A4Q1B5C3"/>
<name>A0A4Q1B5C3_9BACT</name>
<keyword evidence="2" id="KW-1185">Reference proteome</keyword>
<reference evidence="1 2" key="1">
    <citation type="submission" date="2017-09" db="EMBL/GenBank/DDBJ databases">
        <title>Genomics of the genus Arcobacter.</title>
        <authorList>
            <person name="Perez-Cataluna A."/>
            <person name="Figueras M.J."/>
            <person name="Salas-Masso N."/>
        </authorList>
    </citation>
    <scope>NUCLEOTIDE SEQUENCE [LARGE SCALE GENOMIC DNA]</scope>
    <source>
        <strain evidence="1 2">F156-34</strain>
    </source>
</reference>
<accession>A0A4Q1B5C3</accession>
<dbReference type="EMBL" id="NXIE01000001">
    <property type="protein sequence ID" value="RXK14327.1"/>
    <property type="molecule type" value="Genomic_DNA"/>
</dbReference>
<evidence type="ECO:0000313" key="1">
    <source>
        <dbReference type="EMBL" id="RXK14327.1"/>
    </source>
</evidence>
<sequence>MILIGDKIIPYEELSFVDSIADIEHTLANSTIIFSYDENLLLYCSKNSLNFAVIVNSIKEAIYCNALNSKYIICEKKLAKTIQKLADNYIFDSRVLAIIDDNTEIEKIALNEIDGVIYSSLLIGE</sequence>
<comment type="caution">
    <text evidence="1">The sequence shown here is derived from an EMBL/GenBank/DDBJ whole genome shotgun (WGS) entry which is preliminary data.</text>
</comment>
<gene>
    <name evidence="1" type="ORF">CP965_02455</name>
</gene>
<dbReference type="OrthoDB" id="5339711at2"/>
<dbReference type="Proteomes" id="UP000289718">
    <property type="component" value="Unassembled WGS sequence"/>
</dbReference>
<organism evidence="1 2">
    <name type="scientific">Halarcobacter mediterraneus</name>
    <dbReference type="NCBI Taxonomy" id="2023153"/>
    <lineage>
        <taxon>Bacteria</taxon>
        <taxon>Pseudomonadati</taxon>
        <taxon>Campylobacterota</taxon>
        <taxon>Epsilonproteobacteria</taxon>
        <taxon>Campylobacterales</taxon>
        <taxon>Arcobacteraceae</taxon>
        <taxon>Halarcobacter</taxon>
    </lineage>
</organism>
<protein>
    <submittedName>
        <fullName evidence="1">Uncharacterized protein</fullName>
    </submittedName>
</protein>